<dbReference type="PANTHER" id="PTHR36307">
    <property type="entry name" value="FLAGELLA BASAL BODY P-RING FORMATION PROTEIN FLGA"/>
    <property type="match status" value="1"/>
</dbReference>
<keyword evidence="8" id="KW-0282">Flagellum</keyword>
<proteinExistence type="predicted"/>
<evidence type="ECO:0000256" key="6">
    <source>
        <dbReference type="SAM" id="SignalP"/>
    </source>
</evidence>
<dbReference type="Proteomes" id="UP000030106">
    <property type="component" value="Unassembled WGS sequence"/>
</dbReference>
<protein>
    <submittedName>
        <fullName evidence="8">Flagella basal body P-ring formation protein flgA</fullName>
    </submittedName>
</protein>
<dbReference type="GO" id="GO:0042597">
    <property type="term" value="C:periplasmic space"/>
    <property type="evidence" value="ECO:0007669"/>
    <property type="project" value="UniProtKB-SubCell"/>
</dbReference>
<feature type="region of interest" description="Disordered" evidence="5">
    <location>
        <begin position="231"/>
        <end position="274"/>
    </location>
</feature>
<gene>
    <name evidence="8" type="ORF">BBAD15_g2774</name>
</gene>
<dbReference type="InterPro" id="IPR013974">
    <property type="entry name" value="SAF"/>
</dbReference>
<evidence type="ECO:0000313" key="9">
    <source>
        <dbReference type="Proteomes" id="UP000030106"/>
    </source>
</evidence>
<reference evidence="8 9" key="1">
    <citation type="submission" date="2012-10" db="EMBL/GenBank/DDBJ databases">
        <title>Genome sequencing and analysis of entomopathogenic fungi Beauveria bassiana D1-5.</title>
        <authorList>
            <person name="Li Q."/>
            <person name="Wang L."/>
            <person name="Zhang Z."/>
            <person name="Wang Q."/>
            <person name="Ren J."/>
            <person name="Wang M."/>
            <person name="Xu W."/>
            <person name="Wang J."/>
            <person name="Lu Y."/>
            <person name="Du Q."/>
            <person name="Sun Z."/>
        </authorList>
    </citation>
    <scope>NUCLEOTIDE SEQUENCE [LARGE SCALE GENOMIC DNA]</scope>
    <source>
        <strain evidence="8 9">D1-5</strain>
    </source>
</reference>
<accession>A0A0A2VYN6</accession>
<evidence type="ECO:0000256" key="2">
    <source>
        <dbReference type="ARBA" id="ARBA00022729"/>
    </source>
</evidence>
<feature type="signal peptide" evidence="6">
    <location>
        <begin position="1"/>
        <end position="23"/>
    </location>
</feature>
<evidence type="ECO:0000313" key="8">
    <source>
        <dbReference type="EMBL" id="KGQ11492.1"/>
    </source>
</evidence>
<name>A0A0A2VYN6_BEABA</name>
<evidence type="ECO:0000259" key="7">
    <source>
        <dbReference type="SMART" id="SM00858"/>
    </source>
</evidence>
<dbReference type="SUPFAM" id="SSF140566">
    <property type="entry name" value="FlgN-like"/>
    <property type="match status" value="1"/>
</dbReference>
<dbReference type="Gene3D" id="1.20.58.300">
    <property type="entry name" value="FlgN-like"/>
    <property type="match status" value="1"/>
</dbReference>
<feature type="chain" id="PRO_5002006865" evidence="6">
    <location>
        <begin position="24"/>
        <end position="455"/>
    </location>
</feature>
<comment type="caution">
    <text evidence="8">The sequence shown here is derived from an EMBL/GenBank/DDBJ whole genome shotgun (WGS) entry which is preliminary data.</text>
</comment>
<evidence type="ECO:0000256" key="1">
    <source>
        <dbReference type="ARBA" id="ARBA00004418"/>
    </source>
</evidence>
<evidence type="ECO:0000256" key="5">
    <source>
        <dbReference type="SAM" id="MobiDB-lite"/>
    </source>
</evidence>
<dbReference type="NCBIfam" id="TIGR03824">
    <property type="entry name" value="FlgM_jcvi"/>
    <property type="match status" value="1"/>
</dbReference>
<dbReference type="NCBIfam" id="TIGR03170">
    <property type="entry name" value="flgA_cterm"/>
    <property type="match status" value="1"/>
</dbReference>
<dbReference type="AlphaFoldDB" id="A0A0A2VYN6"/>
<evidence type="ECO:0000256" key="3">
    <source>
        <dbReference type="ARBA" id="ARBA00022764"/>
    </source>
</evidence>
<dbReference type="Gene3D" id="2.30.30.760">
    <property type="match status" value="1"/>
</dbReference>
<dbReference type="Gene3D" id="3.90.1210.10">
    <property type="entry name" value="Antifreeze-like/N-acetylneuraminic acid synthase C-terminal domain"/>
    <property type="match status" value="1"/>
</dbReference>
<keyword evidence="3" id="KW-0574">Periplasm</keyword>
<dbReference type="HOGENOM" id="CLU_601268_0_0_1"/>
<keyword evidence="8" id="KW-0966">Cell projection</keyword>
<dbReference type="InterPro" id="IPR007809">
    <property type="entry name" value="FlgN-like"/>
</dbReference>
<dbReference type="EMBL" id="ANFO01000214">
    <property type="protein sequence ID" value="KGQ11492.1"/>
    <property type="molecule type" value="Genomic_DNA"/>
</dbReference>
<feature type="domain" description="SAF" evidence="7">
    <location>
        <begin position="95"/>
        <end position="157"/>
    </location>
</feature>
<dbReference type="Pfam" id="PF05130">
    <property type="entry name" value="FlgN"/>
    <property type="match status" value="1"/>
</dbReference>
<dbReference type="CDD" id="cd11614">
    <property type="entry name" value="SAF_CpaB_FlgA_like"/>
    <property type="match status" value="1"/>
</dbReference>
<dbReference type="PANTHER" id="PTHR36307:SF1">
    <property type="entry name" value="FLAGELLA BASAL BODY P-RING FORMATION PROTEIN FLGA"/>
    <property type="match status" value="1"/>
</dbReference>
<dbReference type="GO" id="GO:0045892">
    <property type="term" value="P:negative regulation of DNA-templated transcription"/>
    <property type="evidence" value="ECO:0007669"/>
    <property type="project" value="InterPro"/>
</dbReference>
<keyword evidence="2 6" id="KW-0732">Signal</keyword>
<dbReference type="NCBIfam" id="NF012003">
    <property type="entry name" value="PRK15459.1"/>
    <property type="match status" value="1"/>
</dbReference>
<dbReference type="InterPro" id="IPR007412">
    <property type="entry name" value="FlgM"/>
</dbReference>
<sequence>MRSLKILSGIASLLVSQLALASALDGPLTEYFQQRLAGISNDVSVKVKTPEAQLPACPQPEFSTPGNAKLWGNVSVMARCGSDKRFIQVQVMATGQYVVASRPIARGARIEANSVQLTQGRLDQLPPRTMLDIGQATDAVSLRDIAPGQPVIQSMVRQAWRVKAGQQVQVIASGEGFSVNGEGKALNNAAVAQNARVRMSSGQVIPRRLPIVLSTNDTDWLLRREPLDEERTMSIDRTSPLKPVSTVQPRETSDPQTLKSRLEKSTTANSTSVKLSDAQAKLMQPGTGDINMERVEALKTAIRNGDLKMDTGKIADALLQEAQSYLSMLNSLKEVMDAEQLQLSAGQINSNALQRITEDKSSLLATLDYLEQQRRVEQNAGGVTSLDVSQRWQTITQKTLHLRDINQHNGWLLEDQMARNEQAIAVLKPHQAPDFYGADGQATSQGNRGGKKITI</sequence>
<dbReference type="Pfam" id="PF17656">
    <property type="entry name" value="ChapFlgA_N"/>
    <property type="match status" value="1"/>
</dbReference>
<dbReference type="Pfam" id="PF13144">
    <property type="entry name" value="ChapFlgA"/>
    <property type="match status" value="1"/>
</dbReference>
<dbReference type="SMART" id="SM00858">
    <property type="entry name" value="SAF"/>
    <property type="match status" value="1"/>
</dbReference>
<dbReference type="InterPro" id="IPR017585">
    <property type="entry name" value="SAF_FlgA"/>
</dbReference>
<comment type="subcellular location">
    <subcellularLocation>
        <location evidence="1">Periplasm</location>
    </subcellularLocation>
</comment>
<dbReference type="InterPro" id="IPR035890">
    <property type="entry name" value="Anti-sigma-28_factor_FlgM_sf"/>
</dbReference>
<organism evidence="8 9">
    <name type="scientific">Beauveria bassiana D1-5</name>
    <dbReference type="NCBI Taxonomy" id="1245745"/>
    <lineage>
        <taxon>Eukaryota</taxon>
        <taxon>Fungi</taxon>
        <taxon>Dikarya</taxon>
        <taxon>Ascomycota</taxon>
        <taxon>Pezizomycotina</taxon>
        <taxon>Sordariomycetes</taxon>
        <taxon>Hypocreomycetidae</taxon>
        <taxon>Hypocreales</taxon>
        <taxon>Cordycipitaceae</taxon>
        <taxon>Beauveria</taxon>
    </lineage>
</organism>
<dbReference type="InterPro" id="IPR041231">
    <property type="entry name" value="FlgA_N"/>
</dbReference>
<dbReference type="InterPro" id="IPR039246">
    <property type="entry name" value="Flagellar_FlgA"/>
</dbReference>
<dbReference type="SUPFAM" id="SSF101498">
    <property type="entry name" value="Anti-sigma factor FlgM"/>
    <property type="match status" value="1"/>
</dbReference>
<dbReference type="InterPro" id="IPR036679">
    <property type="entry name" value="FlgN-like_sf"/>
</dbReference>
<keyword evidence="4" id="KW-1005">Bacterial flagellum biogenesis</keyword>
<feature type="compositionally biased region" description="Polar residues" evidence="5">
    <location>
        <begin position="245"/>
        <end position="274"/>
    </location>
</feature>
<keyword evidence="8" id="KW-0969">Cilium</keyword>
<evidence type="ECO:0000256" key="4">
    <source>
        <dbReference type="ARBA" id="ARBA00022795"/>
    </source>
</evidence>